<organism evidence="5 6">
    <name type="scientific">Pseudopithomyces chartarum</name>
    <dbReference type="NCBI Taxonomy" id="1892770"/>
    <lineage>
        <taxon>Eukaryota</taxon>
        <taxon>Fungi</taxon>
        <taxon>Dikarya</taxon>
        <taxon>Ascomycota</taxon>
        <taxon>Pezizomycotina</taxon>
        <taxon>Dothideomycetes</taxon>
        <taxon>Pleosporomycetidae</taxon>
        <taxon>Pleosporales</taxon>
        <taxon>Massarineae</taxon>
        <taxon>Didymosphaeriaceae</taxon>
        <taxon>Pseudopithomyces</taxon>
    </lineage>
</organism>
<evidence type="ECO:0000256" key="4">
    <source>
        <dbReference type="ARBA" id="ARBA00023004"/>
    </source>
</evidence>
<evidence type="ECO:0000256" key="2">
    <source>
        <dbReference type="ARBA" id="ARBA00010617"/>
    </source>
</evidence>
<keyword evidence="6" id="KW-1185">Reference proteome</keyword>
<dbReference type="PANTHER" id="PTHR24305:SF166">
    <property type="entry name" value="CYTOCHROME P450 12A4, MITOCHONDRIAL-RELATED"/>
    <property type="match status" value="1"/>
</dbReference>
<dbReference type="AlphaFoldDB" id="A0AAN6M0K5"/>
<comment type="caution">
    <text evidence="5">The sequence shown here is derived from an EMBL/GenBank/DDBJ whole genome shotgun (WGS) entry which is preliminary data.</text>
</comment>
<accession>A0AAN6M0K5</accession>
<protein>
    <recommendedName>
        <fullName evidence="7">Cytochrome P450</fullName>
    </recommendedName>
</protein>
<sequence length="423" mass="47531">MHEKYGTIYAIVFENQADLTGPIVRINPWEVHINDPAFVNTLYTNSKLEKDPFFYGAFGVNSSSFSTVEVPTFRMRREPIGPFFSTANVHKLQSRILARVQQLCDRLAEFAAENRPATISNAYRCLSADVVTDFAMPETKALLSDPEFAPKWVRSIRDLTTTIIWNRHLKFIAPLLKAIPRPIVAALDRDGGITAVVDINLDVFSQARMITKNLSLKSYPTVLQSIHDSPTLPPYERSFDRLANEALALLAAGSETTGSTLSSLTYHVLANPAIHARLKADLRVAAEKNNIPRTELLDSAIVEGIPYLQALLKESLRWTTPITGRLPRRHPTLPIVYTTPSGSSYTLPPNSILSMTIRDMHFSPSIFPSPHTFNPDRWITSSPEELTQMNRAFMPFGRGPRVYDDIDTSVHPKYLPHNMHLPR</sequence>
<evidence type="ECO:0000256" key="3">
    <source>
        <dbReference type="ARBA" id="ARBA00022723"/>
    </source>
</evidence>
<dbReference type="InterPro" id="IPR001128">
    <property type="entry name" value="Cyt_P450"/>
</dbReference>
<evidence type="ECO:0008006" key="7">
    <source>
        <dbReference type="Google" id="ProtNLM"/>
    </source>
</evidence>
<dbReference type="GO" id="GO:0005506">
    <property type="term" value="F:iron ion binding"/>
    <property type="evidence" value="ECO:0007669"/>
    <property type="project" value="InterPro"/>
</dbReference>
<reference evidence="5 6" key="1">
    <citation type="submission" date="2021-02" db="EMBL/GenBank/DDBJ databases">
        <title>Genome assembly of Pseudopithomyces chartarum.</title>
        <authorList>
            <person name="Jauregui R."/>
            <person name="Singh J."/>
            <person name="Voisey C."/>
        </authorList>
    </citation>
    <scope>NUCLEOTIDE SEQUENCE [LARGE SCALE GENOMIC DNA]</scope>
    <source>
        <strain evidence="5 6">AGR01</strain>
    </source>
</reference>
<dbReference type="Proteomes" id="UP001280581">
    <property type="component" value="Unassembled WGS sequence"/>
</dbReference>
<proteinExistence type="inferred from homology"/>
<dbReference type="Gene3D" id="1.10.630.10">
    <property type="entry name" value="Cytochrome P450"/>
    <property type="match status" value="1"/>
</dbReference>
<dbReference type="InterPro" id="IPR050121">
    <property type="entry name" value="Cytochrome_P450_monoxygenase"/>
</dbReference>
<dbReference type="SUPFAM" id="SSF48264">
    <property type="entry name" value="Cytochrome P450"/>
    <property type="match status" value="1"/>
</dbReference>
<keyword evidence="4" id="KW-0408">Iron</keyword>
<dbReference type="GO" id="GO:0004497">
    <property type="term" value="F:monooxygenase activity"/>
    <property type="evidence" value="ECO:0007669"/>
    <property type="project" value="InterPro"/>
</dbReference>
<dbReference type="CDD" id="cd11062">
    <property type="entry name" value="CYP58-like"/>
    <property type="match status" value="1"/>
</dbReference>
<keyword evidence="3" id="KW-0479">Metal-binding</keyword>
<dbReference type="InterPro" id="IPR036396">
    <property type="entry name" value="Cyt_P450_sf"/>
</dbReference>
<dbReference type="InterPro" id="IPR002403">
    <property type="entry name" value="Cyt_P450_E_grp-IV"/>
</dbReference>
<dbReference type="Pfam" id="PF00067">
    <property type="entry name" value="p450"/>
    <property type="match status" value="1"/>
</dbReference>
<dbReference type="PRINTS" id="PR00465">
    <property type="entry name" value="EP450IV"/>
</dbReference>
<comment type="similarity">
    <text evidence="2">Belongs to the cytochrome P450 family.</text>
</comment>
<comment type="cofactor">
    <cofactor evidence="1">
        <name>heme</name>
        <dbReference type="ChEBI" id="CHEBI:30413"/>
    </cofactor>
</comment>
<dbReference type="PANTHER" id="PTHR24305">
    <property type="entry name" value="CYTOCHROME P450"/>
    <property type="match status" value="1"/>
</dbReference>
<name>A0AAN6M0K5_9PLEO</name>
<evidence type="ECO:0000313" key="5">
    <source>
        <dbReference type="EMBL" id="KAK3213553.1"/>
    </source>
</evidence>
<evidence type="ECO:0000256" key="1">
    <source>
        <dbReference type="ARBA" id="ARBA00001971"/>
    </source>
</evidence>
<dbReference type="GO" id="GO:0016705">
    <property type="term" value="F:oxidoreductase activity, acting on paired donors, with incorporation or reduction of molecular oxygen"/>
    <property type="evidence" value="ECO:0007669"/>
    <property type="project" value="InterPro"/>
</dbReference>
<evidence type="ECO:0000313" key="6">
    <source>
        <dbReference type="Proteomes" id="UP001280581"/>
    </source>
</evidence>
<gene>
    <name evidence="5" type="ORF">GRF29_28g244074</name>
</gene>
<dbReference type="GO" id="GO:0020037">
    <property type="term" value="F:heme binding"/>
    <property type="evidence" value="ECO:0007669"/>
    <property type="project" value="InterPro"/>
</dbReference>
<dbReference type="EMBL" id="WVTA01000004">
    <property type="protein sequence ID" value="KAK3213553.1"/>
    <property type="molecule type" value="Genomic_DNA"/>
</dbReference>